<dbReference type="AlphaFoldDB" id="A0A6J4QXB7"/>
<dbReference type="EMBL" id="CADCVD010000155">
    <property type="protein sequence ID" value="CAA9456367.1"/>
    <property type="molecule type" value="Genomic_DNA"/>
</dbReference>
<organism evidence="1">
    <name type="scientific">uncultured Rubrobacteraceae bacterium</name>
    <dbReference type="NCBI Taxonomy" id="349277"/>
    <lineage>
        <taxon>Bacteria</taxon>
        <taxon>Bacillati</taxon>
        <taxon>Actinomycetota</taxon>
        <taxon>Rubrobacteria</taxon>
        <taxon>Rubrobacterales</taxon>
        <taxon>Rubrobacteraceae</taxon>
        <taxon>environmental samples</taxon>
    </lineage>
</organism>
<accession>A0A6J4QXB7</accession>
<gene>
    <name evidence="1" type="ORF">AVDCRST_MAG37-2980</name>
</gene>
<proteinExistence type="predicted"/>
<evidence type="ECO:0000313" key="1">
    <source>
        <dbReference type="EMBL" id="CAA9456367.1"/>
    </source>
</evidence>
<name>A0A6J4QXB7_9ACTN</name>
<sequence>MIPEDLRRDRHRLLALSAHLRTEPILLQILLDLVLVTVMPR</sequence>
<protein>
    <submittedName>
        <fullName evidence="1">Uncharacterized protein</fullName>
    </submittedName>
</protein>
<reference evidence="1" key="1">
    <citation type="submission" date="2020-02" db="EMBL/GenBank/DDBJ databases">
        <authorList>
            <person name="Meier V. D."/>
        </authorList>
    </citation>
    <scope>NUCLEOTIDE SEQUENCE</scope>
    <source>
        <strain evidence="1">AVDCRST_MAG37</strain>
    </source>
</reference>